<dbReference type="STRING" id="1348662.CARG_05885"/>
<keyword evidence="2" id="KW-1185">Reference proteome</keyword>
<dbReference type="EMBL" id="CP006365">
    <property type="protein sequence ID" value="AGU15302.1"/>
    <property type="molecule type" value="Genomic_DNA"/>
</dbReference>
<organism evidence="1 2">
    <name type="scientific">Corynebacterium argentoratense DSM 44202</name>
    <dbReference type="NCBI Taxonomy" id="1348662"/>
    <lineage>
        <taxon>Bacteria</taxon>
        <taxon>Bacillati</taxon>
        <taxon>Actinomycetota</taxon>
        <taxon>Actinomycetes</taxon>
        <taxon>Mycobacteriales</taxon>
        <taxon>Corynebacteriaceae</taxon>
        <taxon>Corynebacterium</taxon>
    </lineage>
</organism>
<dbReference type="PANTHER" id="PTHR30283">
    <property type="entry name" value="PEROXIDE STRESS RESPONSE PROTEIN YAAA"/>
    <property type="match status" value="1"/>
</dbReference>
<dbReference type="HOGENOM" id="CLU_071581_0_0_11"/>
<dbReference type="eggNOG" id="COG3022">
    <property type="taxonomic scope" value="Bacteria"/>
</dbReference>
<proteinExistence type="predicted"/>
<dbReference type="InterPro" id="IPR005583">
    <property type="entry name" value="YaaA"/>
</dbReference>
<dbReference type="PATRIC" id="fig|1348662.3.peg.1151"/>
<dbReference type="GO" id="GO:0005829">
    <property type="term" value="C:cytosol"/>
    <property type="evidence" value="ECO:0007669"/>
    <property type="project" value="TreeGrafter"/>
</dbReference>
<evidence type="ECO:0000313" key="2">
    <source>
        <dbReference type="Proteomes" id="UP000016943"/>
    </source>
</evidence>
<name>U3GZI6_9CORY</name>
<reference evidence="1 2" key="1">
    <citation type="journal article" date="2013" name="Genome Announc.">
        <title>Whole-Genome Sequence of the Clinical Strain Corynebacterium argentoratense DSM 44202, Isolated from a Human Throat Specimen.</title>
        <authorList>
            <person name="Bomholt C."/>
            <person name="Glaub A."/>
            <person name="Gravermann K."/>
            <person name="Albersmeier A."/>
            <person name="Brinkrolf K."/>
            <person name="Ruckert C."/>
            <person name="Tauch A."/>
        </authorList>
    </citation>
    <scope>NUCLEOTIDE SEQUENCE [LARGE SCALE GENOMIC DNA]</scope>
    <source>
        <strain evidence="1">DSM 44202</strain>
    </source>
</reference>
<sequence length="246" mass="26081">MCSYATRMLIVLPPSETKAFGGDASLGPLDMDRLSFPSLNAPRQGIAEALVAASADIDEALAMLKVKNPAEVEANRALFVSPTMPAITRYTGVLYDALDAASLHEQCLSRLAIGSALFGVVGAADHIPHYRLSGGTKLGGKTMKAWWGKAITQALEPVHEQGLLLDMRSGAYQSLGPVKGAATVRVETTEGKVVSHFNKHYKGELARALALHQQEAETLDDVAGVAAAAGFEVRVDGQLLTMVVDR</sequence>
<accession>U3GZI6</accession>
<dbReference type="KEGG" id="caz:CARG_05885"/>
<dbReference type="Pfam" id="PF03883">
    <property type="entry name" value="H2O2_YaaD"/>
    <property type="match status" value="1"/>
</dbReference>
<gene>
    <name evidence="1" type="ORF">CARG_05885</name>
</gene>
<dbReference type="AlphaFoldDB" id="U3GZI6"/>
<dbReference type="GO" id="GO:0033194">
    <property type="term" value="P:response to hydroperoxide"/>
    <property type="evidence" value="ECO:0007669"/>
    <property type="project" value="TreeGrafter"/>
</dbReference>
<dbReference type="Proteomes" id="UP000016943">
    <property type="component" value="Chromosome"/>
</dbReference>
<dbReference type="PANTHER" id="PTHR30283:SF4">
    <property type="entry name" value="PEROXIDE STRESS RESISTANCE PROTEIN YAAA"/>
    <property type="match status" value="1"/>
</dbReference>
<protein>
    <submittedName>
        <fullName evidence="1">Uncharacterized protein</fullName>
    </submittedName>
</protein>
<evidence type="ECO:0000313" key="1">
    <source>
        <dbReference type="EMBL" id="AGU15302.1"/>
    </source>
</evidence>